<evidence type="ECO:0000313" key="2">
    <source>
        <dbReference type="Proteomes" id="UP001207468"/>
    </source>
</evidence>
<sequence>MAPGAPREPNRREALFSSRADRGRAAISRPLSTQLGSPKPPSPILVGVESQSDRTAVLACRPTRPQRKGKMGEIQRFRSAALRGRKSRSAAYDWCLVVWGYRDCGMQRDCWQEMCEAAQSRMCSKGLKTKTVQSPRPSELSNHGNSTGDGDNERSTDDLILVAGRSPTGSPFEDSPPPLIDCRPCSLVVRAETDDGYNYTEVKGGTIGDEVGVVSFRIAIISFSRRSHEMANVRGVLGGGEHWGKASLARAPPLSVHSLIGPGNRVAQTRDRNGITTAVQWRSERRCVNRKELKSTSNMFVFWASRERVNPGEADEGRLGPGWP</sequence>
<dbReference type="Proteomes" id="UP001207468">
    <property type="component" value="Unassembled WGS sequence"/>
</dbReference>
<proteinExistence type="predicted"/>
<reference evidence="1" key="1">
    <citation type="submission" date="2021-03" db="EMBL/GenBank/DDBJ databases">
        <title>Evolutionary priming and transition to the ectomycorrhizal habit in an iconic lineage of mushroom-forming fungi: is preadaptation a requirement?</title>
        <authorList>
            <consortium name="DOE Joint Genome Institute"/>
            <person name="Looney B.P."/>
            <person name="Miyauchi S."/>
            <person name="Morin E."/>
            <person name="Drula E."/>
            <person name="Courty P.E."/>
            <person name="Chicoki N."/>
            <person name="Fauchery L."/>
            <person name="Kohler A."/>
            <person name="Kuo A."/>
            <person name="LaButti K."/>
            <person name="Pangilinan J."/>
            <person name="Lipzen A."/>
            <person name="Riley R."/>
            <person name="Andreopoulos W."/>
            <person name="He G."/>
            <person name="Johnson J."/>
            <person name="Barry K.W."/>
            <person name="Grigoriev I.V."/>
            <person name="Nagy L."/>
            <person name="Hibbett D."/>
            <person name="Henrissat B."/>
            <person name="Matheny P.B."/>
            <person name="Labbe J."/>
            <person name="Martin A.F."/>
        </authorList>
    </citation>
    <scope>NUCLEOTIDE SEQUENCE</scope>
    <source>
        <strain evidence="1">BPL698</strain>
    </source>
</reference>
<organism evidence="1 2">
    <name type="scientific">Russula earlei</name>
    <dbReference type="NCBI Taxonomy" id="71964"/>
    <lineage>
        <taxon>Eukaryota</taxon>
        <taxon>Fungi</taxon>
        <taxon>Dikarya</taxon>
        <taxon>Basidiomycota</taxon>
        <taxon>Agaricomycotina</taxon>
        <taxon>Agaricomycetes</taxon>
        <taxon>Russulales</taxon>
        <taxon>Russulaceae</taxon>
        <taxon>Russula</taxon>
    </lineage>
</organism>
<dbReference type="EMBL" id="JAGFNK010000034">
    <property type="protein sequence ID" value="KAI9510756.1"/>
    <property type="molecule type" value="Genomic_DNA"/>
</dbReference>
<protein>
    <submittedName>
        <fullName evidence="1">Uncharacterized protein</fullName>
    </submittedName>
</protein>
<gene>
    <name evidence="1" type="ORF">F5148DRAFT_1147301</name>
</gene>
<comment type="caution">
    <text evidence="1">The sequence shown here is derived from an EMBL/GenBank/DDBJ whole genome shotgun (WGS) entry which is preliminary data.</text>
</comment>
<name>A0ACC0UGU3_9AGAM</name>
<accession>A0ACC0UGU3</accession>
<keyword evidence="2" id="KW-1185">Reference proteome</keyword>
<evidence type="ECO:0000313" key="1">
    <source>
        <dbReference type="EMBL" id="KAI9510756.1"/>
    </source>
</evidence>